<accession>A0A4R0J257</accession>
<dbReference type="Pfam" id="PF08327">
    <property type="entry name" value="AHSA1"/>
    <property type="match status" value="1"/>
</dbReference>
<dbReference type="InterPro" id="IPR023393">
    <property type="entry name" value="START-like_dom_sf"/>
</dbReference>
<reference evidence="3 4" key="1">
    <citation type="submission" date="2019-02" db="EMBL/GenBank/DDBJ databases">
        <title>Kribbella capetownensis sp. nov. and Kribbella speibonae sp. nov., isolated from soil.</title>
        <authorList>
            <person name="Curtis S.M."/>
            <person name="Norton I."/>
            <person name="Everest G.J."/>
            <person name="Meyers P.R."/>
        </authorList>
    </citation>
    <scope>NUCLEOTIDE SEQUENCE [LARGE SCALE GENOMIC DNA]</scope>
    <source>
        <strain evidence="3 4">YM55</strain>
    </source>
</reference>
<comment type="similarity">
    <text evidence="1">Belongs to the AHA1 family.</text>
</comment>
<sequence>MWALIFSVGYIAGMDSRRGTVFTTGDGRTAIRFERLLRYPPEQVWKAITDPGRLSAWFPAVVDLDRPVGSELYFAVTAEQQRRYGMADDPDRKPNGRLLRSEPPTVLEYEWAGEILTWEISPSPAGSRLVFTNVLSDPEAAGPAAAGWEAGLEVVEAQLDGTPVTWDPLARAEELAAAYE</sequence>
<evidence type="ECO:0000313" key="3">
    <source>
        <dbReference type="EMBL" id="TCC38098.1"/>
    </source>
</evidence>
<dbReference type="AlphaFoldDB" id="A0A4R0J257"/>
<protein>
    <recommendedName>
        <fullName evidence="2">Activator of Hsp90 ATPase homologue 1/2-like C-terminal domain-containing protein</fullName>
    </recommendedName>
</protein>
<dbReference type="Gene3D" id="3.30.530.20">
    <property type="match status" value="1"/>
</dbReference>
<organism evidence="3 4">
    <name type="scientific">Kribbella speibonae</name>
    <dbReference type="NCBI Taxonomy" id="1572660"/>
    <lineage>
        <taxon>Bacteria</taxon>
        <taxon>Bacillati</taxon>
        <taxon>Actinomycetota</taxon>
        <taxon>Actinomycetes</taxon>
        <taxon>Propionibacteriales</taxon>
        <taxon>Kribbellaceae</taxon>
        <taxon>Kribbella</taxon>
    </lineage>
</organism>
<evidence type="ECO:0000259" key="2">
    <source>
        <dbReference type="Pfam" id="PF08327"/>
    </source>
</evidence>
<evidence type="ECO:0000313" key="4">
    <source>
        <dbReference type="Proteomes" id="UP000294225"/>
    </source>
</evidence>
<feature type="domain" description="Activator of Hsp90 ATPase homologue 1/2-like C-terminal" evidence="2">
    <location>
        <begin position="39"/>
        <end position="153"/>
    </location>
</feature>
<proteinExistence type="inferred from homology"/>
<dbReference type="SUPFAM" id="SSF55961">
    <property type="entry name" value="Bet v1-like"/>
    <property type="match status" value="1"/>
</dbReference>
<dbReference type="EMBL" id="SJKC01000002">
    <property type="protein sequence ID" value="TCC38098.1"/>
    <property type="molecule type" value="Genomic_DNA"/>
</dbReference>
<evidence type="ECO:0000256" key="1">
    <source>
        <dbReference type="ARBA" id="ARBA00006817"/>
    </source>
</evidence>
<comment type="caution">
    <text evidence="3">The sequence shown here is derived from an EMBL/GenBank/DDBJ whole genome shotgun (WGS) entry which is preliminary data.</text>
</comment>
<dbReference type="Proteomes" id="UP000294225">
    <property type="component" value="Unassembled WGS sequence"/>
</dbReference>
<name>A0A4R0J257_9ACTN</name>
<gene>
    <name evidence="3" type="ORF">E0H92_16705</name>
</gene>
<dbReference type="InterPro" id="IPR013538">
    <property type="entry name" value="ASHA1/2-like_C"/>
</dbReference>